<dbReference type="AlphaFoldDB" id="A0A3S2VMY7"/>
<sequence length="422" mass="46100">MPARPSAGTGMRITFVYRLFSGFEDSFRSGFWKPTGVPTVYRLMEACEEKGIDCEFIFTAKDDHLVRDFPAAATLALDGLKTPVHIIPSANCGKGLWGKARRALMEVRQAFQVYKRIRSSNPDLVYIGNANLLLAGFLARFTNFKTLFRVMGIYPVMRTALESKSLVLRAMAWLYRSPFTAALGTQDGSGFPAWASKALRPGVQVAYLLNGVDNPDPAQSLPPSLPPGLAQKTVVLFVGKLTDMKGAQEFADGFLKAFKDCPDGLFAIMVGTGPLKEPIQRAVVDAGADHAFALIDRLPHDQILAVQSLADIYVSLNKQGNLSNANLEAYRSGRCVIIPSSQPDIGVDADTDELLGPDTAVRIPDAGDIDALAEAITRLHRNPSERLSRMEAMQKVSETLPGWDDRMARELDLLQSIAGVQR</sequence>
<dbReference type="PANTHER" id="PTHR12526:SF510">
    <property type="entry name" value="D-INOSITOL 3-PHOSPHATE GLYCOSYLTRANSFERASE"/>
    <property type="match status" value="1"/>
</dbReference>
<keyword evidence="4" id="KW-1185">Reference proteome</keyword>
<evidence type="ECO:0000256" key="1">
    <source>
        <dbReference type="ARBA" id="ARBA00022676"/>
    </source>
</evidence>
<keyword evidence="2 3" id="KW-0808">Transferase</keyword>
<comment type="caution">
    <text evidence="3">The sequence shown here is derived from an EMBL/GenBank/DDBJ whole genome shotgun (WGS) entry which is preliminary data.</text>
</comment>
<keyword evidence="1" id="KW-0328">Glycosyltransferase</keyword>
<dbReference type="SUPFAM" id="SSF53756">
    <property type="entry name" value="UDP-Glycosyltransferase/glycogen phosphorylase"/>
    <property type="match status" value="1"/>
</dbReference>
<evidence type="ECO:0000313" key="4">
    <source>
        <dbReference type="Proteomes" id="UP000287447"/>
    </source>
</evidence>
<dbReference type="Pfam" id="PF13692">
    <property type="entry name" value="Glyco_trans_1_4"/>
    <property type="match status" value="1"/>
</dbReference>
<accession>A0A3S2VMY7</accession>
<evidence type="ECO:0000313" key="3">
    <source>
        <dbReference type="EMBL" id="RVU36747.1"/>
    </source>
</evidence>
<dbReference type="GO" id="GO:0016757">
    <property type="term" value="F:glycosyltransferase activity"/>
    <property type="evidence" value="ECO:0007669"/>
    <property type="project" value="UniProtKB-KW"/>
</dbReference>
<protein>
    <submittedName>
        <fullName evidence="3">Glycosyltransferase</fullName>
    </submittedName>
</protein>
<dbReference type="Proteomes" id="UP000287447">
    <property type="component" value="Unassembled WGS sequence"/>
</dbReference>
<proteinExistence type="predicted"/>
<dbReference type="EMBL" id="SADE01000002">
    <property type="protein sequence ID" value="RVU36747.1"/>
    <property type="molecule type" value="Genomic_DNA"/>
</dbReference>
<name>A0A3S2VMY7_9PROT</name>
<gene>
    <name evidence="3" type="ORF">EOI86_16410</name>
</gene>
<organism evidence="3 4">
    <name type="scientific">Hwanghaeella grinnelliae</name>
    <dbReference type="NCBI Taxonomy" id="2500179"/>
    <lineage>
        <taxon>Bacteria</taxon>
        <taxon>Pseudomonadati</taxon>
        <taxon>Pseudomonadota</taxon>
        <taxon>Alphaproteobacteria</taxon>
        <taxon>Rhodospirillales</taxon>
        <taxon>Rhodospirillaceae</taxon>
        <taxon>Hwanghaeella</taxon>
    </lineage>
</organism>
<evidence type="ECO:0000256" key="2">
    <source>
        <dbReference type="ARBA" id="ARBA00022679"/>
    </source>
</evidence>
<reference evidence="4" key="1">
    <citation type="submission" date="2019-01" db="EMBL/GenBank/DDBJ databases">
        <title>Gri0909 isolated from a small marine red alga.</title>
        <authorList>
            <person name="Kim J."/>
            <person name="Jeong S.E."/>
            <person name="Jeon C.O."/>
        </authorList>
    </citation>
    <scope>NUCLEOTIDE SEQUENCE [LARGE SCALE GENOMIC DNA]</scope>
    <source>
        <strain evidence="4">Gri0909</strain>
    </source>
</reference>
<dbReference type="PANTHER" id="PTHR12526">
    <property type="entry name" value="GLYCOSYLTRANSFERASE"/>
    <property type="match status" value="1"/>
</dbReference>
<dbReference type="Gene3D" id="3.40.50.2000">
    <property type="entry name" value="Glycogen Phosphorylase B"/>
    <property type="match status" value="2"/>
</dbReference>